<feature type="region of interest" description="Disordered" evidence="5">
    <location>
        <begin position="739"/>
        <end position="786"/>
    </location>
</feature>
<feature type="transmembrane region" description="Helical" evidence="6">
    <location>
        <begin position="314"/>
        <end position="333"/>
    </location>
</feature>
<evidence type="ECO:0000256" key="5">
    <source>
        <dbReference type="SAM" id="MobiDB-lite"/>
    </source>
</evidence>
<dbReference type="Gene3D" id="1.20.1250.20">
    <property type="entry name" value="MFS general substrate transporter like domains"/>
    <property type="match status" value="1"/>
</dbReference>
<feature type="transmembrane region" description="Helical" evidence="6">
    <location>
        <begin position="284"/>
        <end position="302"/>
    </location>
</feature>
<feature type="compositionally biased region" description="Basic and acidic residues" evidence="5">
    <location>
        <begin position="739"/>
        <end position="755"/>
    </location>
</feature>
<feature type="transmembrane region" description="Helical" evidence="6">
    <location>
        <begin position="475"/>
        <end position="492"/>
    </location>
</feature>
<feature type="domain" description="Major facilitator superfamily (MFS) profile" evidence="7">
    <location>
        <begin position="249"/>
        <end position="738"/>
    </location>
</feature>
<name>A0AAD4I9Q9_9PLEO</name>
<dbReference type="PANTHER" id="PTHR23501:SF201">
    <property type="entry name" value="MFS AFLATOXIN EFFLUX PUMP"/>
    <property type="match status" value="1"/>
</dbReference>
<feature type="transmembrane region" description="Helical" evidence="6">
    <location>
        <begin position="550"/>
        <end position="571"/>
    </location>
</feature>
<keyword evidence="2 6" id="KW-0812">Transmembrane</keyword>
<dbReference type="SUPFAM" id="SSF103473">
    <property type="entry name" value="MFS general substrate transporter"/>
    <property type="match status" value="1"/>
</dbReference>
<comment type="caution">
    <text evidence="8">The sequence shown here is derived from an EMBL/GenBank/DDBJ whole genome shotgun (WGS) entry which is preliminary data.</text>
</comment>
<feature type="transmembrane region" description="Helical" evidence="6">
    <location>
        <begin position="248"/>
        <end position="272"/>
    </location>
</feature>
<dbReference type="GO" id="GO:0022857">
    <property type="term" value="F:transmembrane transporter activity"/>
    <property type="evidence" value="ECO:0007669"/>
    <property type="project" value="InterPro"/>
</dbReference>
<evidence type="ECO:0000259" key="7">
    <source>
        <dbReference type="PROSITE" id="PS50850"/>
    </source>
</evidence>
<comment type="subcellular location">
    <subcellularLocation>
        <location evidence="1">Membrane</location>
        <topology evidence="1">Multi-pass membrane protein</topology>
    </subcellularLocation>
</comment>
<feature type="transmembrane region" description="Helical" evidence="6">
    <location>
        <begin position="513"/>
        <end position="538"/>
    </location>
</feature>
<gene>
    <name evidence="8" type="ORF">G6011_08539</name>
</gene>
<evidence type="ECO:0000313" key="9">
    <source>
        <dbReference type="Proteomes" id="UP001199106"/>
    </source>
</evidence>
<dbReference type="InterPro" id="IPR020846">
    <property type="entry name" value="MFS_dom"/>
</dbReference>
<dbReference type="CDD" id="cd17502">
    <property type="entry name" value="MFS_Azr1_MDR_like"/>
    <property type="match status" value="1"/>
</dbReference>
<organism evidence="8 9">
    <name type="scientific">Alternaria panax</name>
    <dbReference type="NCBI Taxonomy" id="48097"/>
    <lineage>
        <taxon>Eukaryota</taxon>
        <taxon>Fungi</taxon>
        <taxon>Dikarya</taxon>
        <taxon>Ascomycota</taxon>
        <taxon>Pezizomycotina</taxon>
        <taxon>Dothideomycetes</taxon>
        <taxon>Pleosporomycetidae</taxon>
        <taxon>Pleosporales</taxon>
        <taxon>Pleosporineae</taxon>
        <taxon>Pleosporaceae</taxon>
        <taxon>Alternaria</taxon>
        <taxon>Alternaria sect. Panax</taxon>
    </lineage>
</organism>
<accession>A0AAD4I9Q9</accession>
<sequence length="823" mass="89565">MAAPPPFIPKFRGARPAYSIISTLSSRPSTHELTEVRWHARTNSEERSLIADIIQDLADNCETAFARAHTEAQEGTASYISYNAREEDLAQSQPYLQRRECATSYTTNNLREDLHEIRPYLRESTLMALEGILRLNEANEANAAGHRNTIRRVSTSEDGDHVPVIMDPYQASNYSTPTSFKFNDDVMDPPLSPAMAKDTHRNFRRSHLWDARSTNEEPFSPPIVADIERQRGATTVPSPYPSAAKTAVIMLSLYISIFLVALDRTIIGPAIPAITDEFNSIGDIGWYGSSYMLTAAGFILLYGRIYTFFPTKPVFLSGIFLFELGSIVCGAARNSNMLIVGRAIAGLGSSGIFTGAILIMLNTVPLAKRPMLQGLFGACFGVASVAGPLLGGAFTSSSATWRWCFYINLPLGGLTILVVCLLLNLEEKKPQFKTWGETIKHMDPLGTALFLPSITCLLLALEWGAADYPWSSPRMIVLLIAFAVLLMAFISWQYITRNTTATLPARIIFQRSVAFGSASQFCVGATMLTVSIYIPLWFQAIKGASALQSGINTIPLVLSVVVGSIMSGGLVQRIGYYTPFMILGSLLMAIGAGLITTWSMDTKSSIWIGTQIVVGFGVGCTMQHPNIAVQTVLPKPDVPIGTAVLSLFQTLGGAVFTAVGQNLYIDKFSAGLEQIGGLNPQHLLATGATDLTTGFTPEIKRMILAAYNDSLTHGTFFAALIIACLAIPAALGMEWRSVKEKPDTSVRRDDEKRDPQTYQPRSILKTPGTGAGRQDGNKVSLKTPAPVWTKTFRQSGHFSSYLTAKINPDLRDQLGVGGGQARR</sequence>
<feature type="transmembrane region" description="Helical" evidence="6">
    <location>
        <begin position="339"/>
        <end position="362"/>
    </location>
</feature>
<evidence type="ECO:0000256" key="2">
    <source>
        <dbReference type="ARBA" id="ARBA00022692"/>
    </source>
</evidence>
<feature type="transmembrane region" description="Helical" evidence="6">
    <location>
        <begin position="580"/>
        <end position="600"/>
    </location>
</feature>
<evidence type="ECO:0000256" key="3">
    <source>
        <dbReference type="ARBA" id="ARBA00022989"/>
    </source>
</evidence>
<keyword evidence="3 6" id="KW-1133">Transmembrane helix</keyword>
<dbReference type="Gene3D" id="1.20.1720.10">
    <property type="entry name" value="Multidrug resistance protein D"/>
    <property type="match status" value="1"/>
</dbReference>
<protein>
    <recommendedName>
        <fullName evidence="7">Major facilitator superfamily (MFS) profile domain-containing protein</fullName>
    </recommendedName>
</protein>
<dbReference type="GO" id="GO:0005886">
    <property type="term" value="C:plasma membrane"/>
    <property type="evidence" value="ECO:0007669"/>
    <property type="project" value="TreeGrafter"/>
</dbReference>
<dbReference type="InterPro" id="IPR036259">
    <property type="entry name" value="MFS_trans_sf"/>
</dbReference>
<dbReference type="Pfam" id="PF07690">
    <property type="entry name" value="MFS_1"/>
    <property type="match status" value="1"/>
</dbReference>
<reference evidence="8" key="1">
    <citation type="submission" date="2021-07" db="EMBL/GenBank/DDBJ databases">
        <title>Genome Resource of American Ginseng Black Spot Pathogen Alternaria panax.</title>
        <authorList>
            <person name="Qiu C."/>
            <person name="Wang W."/>
            <person name="Liu Z."/>
        </authorList>
    </citation>
    <scope>NUCLEOTIDE SEQUENCE</scope>
    <source>
        <strain evidence="8">BNCC115425</strain>
    </source>
</reference>
<feature type="transmembrane region" description="Helical" evidence="6">
    <location>
        <begin position="374"/>
        <end position="393"/>
    </location>
</feature>
<evidence type="ECO:0000256" key="6">
    <source>
        <dbReference type="SAM" id="Phobius"/>
    </source>
</evidence>
<dbReference type="AlphaFoldDB" id="A0AAD4I9Q9"/>
<dbReference type="FunFam" id="1.20.1720.10:FF:000012">
    <property type="entry name" value="MFS toxin efflux pump (AflT)"/>
    <property type="match status" value="1"/>
</dbReference>
<dbReference type="PRINTS" id="PR01035">
    <property type="entry name" value="TCRTETA"/>
</dbReference>
<keyword evidence="4 6" id="KW-0472">Membrane</keyword>
<proteinExistence type="predicted"/>
<dbReference type="Proteomes" id="UP001199106">
    <property type="component" value="Unassembled WGS sequence"/>
</dbReference>
<evidence type="ECO:0000256" key="4">
    <source>
        <dbReference type="ARBA" id="ARBA00023136"/>
    </source>
</evidence>
<feature type="transmembrane region" description="Helical" evidence="6">
    <location>
        <begin position="405"/>
        <end position="425"/>
    </location>
</feature>
<evidence type="ECO:0000256" key="1">
    <source>
        <dbReference type="ARBA" id="ARBA00004141"/>
    </source>
</evidence>
<feature type="transmembrane region" description="Helical" evidence="6">
    <location>
        <begin position="445"/>
        <end position="463"/>
    </location>
</feature>
<evidence type="ECO:0000313" key="8">
    <source>
        <dbReference type="EMBL" id="KAG9190451.1"/>
    </source>
</evidence>
<dbReference type="InterPro" id="IPR001958">
    <property type="entry name" value="Tet-R_TetA/multi-R_MdtG-like"/>
</dbReference>
<feature type="transmembrane region" description="Helical" evidence="6">
    <location>
        <begin position="638"/>
        <end position="659"/>
    </location>
</feature>
<dbReference type="PANTHER" id="PTHR23501">
    <property type="entry name" value="MAJOR FACILITATOR SUPERFAMILY"/>
    <property type="match status" value="1"/>
</dbReference>
<dbReference type="EMBL" id="JAANER010000004">
    <property type="protein sequence ID" value="KAG9190451.1"/>
    <property type="molecule type" value="Genomic_DNA"/>
</dbReference>
<dbReference type="PROSITE" id="PS50850">
    <property type="entry name" value="MFS"/>
    <property type="match status" value="1"/>
</dbReference>
<dbReference type="FunFam" id="1.20.1250.20:FF:000196">
    <property type="entry name" value="MFS toxin efflux pump (AflT)"/>
    <property type="match status" value="1"/>
</dbReference>
<keyword evidence="9" id="KW-1185">Reference proteome</keyword>
<dbReference type="InterPro" id="IPR011701">
    <property type="entry name" value="MFS"/>
</dbReference>
<feature type="transmembrane region" description="Helical" evidence="6">
    <location>
        <begin position="711"/>
        <end position="731"/>
    </location>
</feature>